<dbReference type="PROSITE" id="PS50109">
    <property type="entry name" value="HIS_KIN"/>
    <property type="match status" value="1"/>
</dbReference>
<dbReference type="InterPro" id="IPR003661">
    <property type="entry name" value="HisK_dim/P_dom"/>
</dbReference>
<dbReference type="EMBL" id="CP059154">
    <property type="protein sequence ID" value="QLK26160.1"/>
    <property type="molecule type" value="Genomic_DNA"/>
</dbReference>
<gene>
    <name evidence="11" type="ORF">HYG81_00605</name>
</gene>
<organism evidence="11 12">
    <name type="scientific">Natrinema zhouii</name>
    <dbReference type="NCBI Taxonomy" id="1710539"/>
    <lineage>
        <taxon>Archaea</taxon>
        <taxon>Methanobacteriati</taxon>
        <taxon>Methanobacteriota</taxon>
        <taxon>Stenosarchaea group</taxon>
        <taxon>Halobacteria</taxon>
        <taxon>Halobacteriales</taxon>
        <taxon>Natrialbaceae</taxon>
        <taxon>Natrinema</taxon>
    </lineage>
</organism>
<dbReference type="InterPro" id="IPR000700">
    <property type="entry name" value="PAS-assoc_C"/>
</dbReference>
<dbReference type="Gene3D" id="3.30.565.10">
    <property type="entry name" value="Histidine kinase-like ATPase, C-terminal domain"/>
    <property type="match status" value="1"/>
</dbReference>
<proteinExistence type="predicted"/>
<dbReference type="Pfam" id="PF08448">
    <property type="entry name" value="PAS_4"/>
    <property type="match status" value="1"/>
</dbReference>
<dbReference type="Gene3D" id="3.30.450.20">
    <property type="entry name" value="PAS domain"/>
    <property type="match status" value="1"/>
</dbReference>
<feature type="transmembrane region" description="Helical" evidence="8">
    <location>
        <begin position="6"/>
        <end position="27"/>
    </location>
</feature>
<dbReference type="InterPro" id="IPR035965">
    <property type="entry name" value="PAS-like_dom_sf"/>
</dbReference>
<comment type="catalytic activity">
    <reaction evidence="1">
        <text>ATP + protein L-histidine = ADP + protein N-phospho-L-histidine.</text>
        <dbReference type="EC" id="2.7.13.3"/>
    </reaction>
</comment>
<dbReference type="InterPro" id="IPR036097">
    <property type="entry name" value="HisK_dim/P_sf"/>
</dbReference>
<feature type="transmembrane region" description="Helical" evidence="8">
    <location>
        <begin position="34"/>
        <end position="54"/>
    </location>
</feature>
<feature type="transmembrane region" description="Helical" evidence="8">
    <location>
        <begin position="95"/>
        <end position="115"/>
    </location>
</feature>
<sequence length="506" mass="54577">MAIDHGVILSLYLLATVVSLALSIVVWRHREKPGAIPLAICLCATALYSGPLVVASAVDDFAVSQQMVRLLYVGVVISVMILLRSRSLYRGQAAAVLGATLIPLITSVADVIGLFDFDPTPIGFLLAGILFTVAILRYQLIDILPIARDRVLDTVSDGVFVVDTRDRLIDANPAGRALIEDIEGSPIGTDVDSLFDGLPELRDEYHDLTARQVGAERERTLLGGHYHVRTTPIEDDRDRHVGWLFIVRDITERKRRETQLQRQNECLERFADVVSHDLRNPLNVADGYVELAREADDPEPSLDEVERSHDRMASIIEDVLALARDGGDVTDPAPTSLAAVAEAAWENVDTGEATLAIVSDATVLADADRVTRLLENLFRNSIEHGTPDGTEAGDESARSAIEVEVGRIEASAGDRSTGFYVADDGRGLPADSDRVFEDGYTTDPDGTGFGLTIAEGIATAHGWTVTAGESERGGARFEFRGIDSPSASSPTDPVSGADIEPDSLLD</sequence>
<dbReference type="SUPFAM" id="SSF47384">
    <property type="entry name" value="Homodimeric domain of signal transducing histidine kinase"/>
    <property type="match status" value="1"/>
</dbReference>
<dbReference type="CDD" id="cd00082">
    <property type="entry name" value="HisKA"/>
    <property type="match status" value="1"/>
</dbReference>
<evidence type="ECO:0000256" key="6">
    <source>
        <dbReference type="ARBA" id="ARBA00023012"/>
    </source>
</evidence>
<evidence type="ECO:0000256" key="3">
    <source>
        <dbReference type="ARBA" id="ARBA00022553"/>
    </source>
</evidence>
<protein>
    <recommendedName>
        <fullName evidence="2">histidine kinase</fullName>
        <ecNumber evidence="2">2.7.13.3</ecNumber>
    </recommendedName>
</protein>
<evidence type="ECO:0000256" key="7">
    <source>
        <dbReference type="SAM" id="MobiDB-lite"/>
    </source>
</evidence>
<evidence type="ECO:0000313" key="11">
    <source>
        <dbReference type="EMBL" id="QLK26160.1"/>
    </source>
</evidence>
<dbReference type="SUPFAM" id="SSF55874">
    <property type="entry name" value="ATPase domain of HSP90 chaperone/DNA topoisomerase II/histidine kinase"/>
    <property type="match status" value="1"/>
</dbReference>
<evidence type="ECO:0000256" key="2">
    <source>
        <dbReference type="ARBA" id="ARBA00012438"/>
    </source>
</evidence>
<dbReference type="PRINTS" id="PR00344">
    <property type="entry name" value="BCTRLSENSOR"/>
</dbReference>
<name>A0A7D6GKJ1_9EURY</name>
<dbReference type="InterPro" id="IPR003594">
    <property type="entry name" value="HATPase_dom"/>
</dbReference>
<dbReference type="GO" id="GO:0000155">
    <property type="term" value="F:phosphorelay sensor kinase activity"/>
    <property type="evidence" value="ECO:0007669"/>
    <property type="project" value="InterPro"/>
</dbReference>
<dbReference type="InterPro" id="IPR031621">
    <property type="entry name" value="HisKA_7TM"/>
</dbReference>
<dbReference type="Pfam" id="PF00512">
    <property type="entry name" value="HisKA"/>
    <property type="match status" value="1"/>
</dbReference>
<feature type="transmembrane region" description="Helical" evidence="8">
    <location>
        <begin position="66"/>
        <end position="83"/>
    </location>
</feature>
<dbReference type="Gene3D" id="1.10.287.130">
    <property type="match status" value="1"/>
</dbReference>
<evidence type="ECO:0000259" key="10">
    <source>
        <dbReference type="PROSITE" id="PS50113"/>
    </source>
</evidence>
<dbReference type="InterPro" id="IPR000014">
    <property type="entry name" value="PAS"/>
</dbReference>
<keyword evidence="6" id="KW-0902">Two-component regulatory system</keyword>
<evidence type="ECO:0000256" key="5">
    <source>
        <dbReference type="ARBA" id="ARBA00022777"/>
    </source>
</evidence>
<dbReference type="SUPFAM" id="SSF55785">
    <property type="entry name" value="PYP-like sensor domain (PAS domain)"/>
    <property type="match status" value="1"/>
</dbReference>
<keyword evidence="4" id="KW-0808">Transferase</keyword>
<feature type="domain" description="Histidine kinase" evidence="9">
    <location>
        <begin position="273"/>
        <end position="480"/>
    </location>
</feature>
<dbReference type="KEGG" id="nay:HYG81_00605"/>
<keyword evidence="5" id="KW-0418">Kinase</keyword>
<dbReference type="Pfam" id="PF16927">
    <property type="entry name" value="HisKA_7TM"/>
    <property type="match status" value="1"/>
</dbReference>
<dbReference type="Proteomes" id="UP000510869">
    <property type="component" value="Chromosome"/>
</dbReference>
<dbReference type="EC" id="2.7.13.3" evidence="2"/>
<feature type="region of interest" description="Disordered" evidence="7">
    <location>
        <begin position="479"/>
        <end position="506"/>
    </location>
</feature>
<dbReference type="OrthoDB" id="8127at2157"/>
<dbReference type="SMART" id="SM00388">
    <property type="entry name" value="HisKA"/>
    <property type="match status" value="1"/>
</dbReference>
<dbReference type="GeneID" id="56141660"/>
<feature type="transmembrane region" description="Helical" evidence="8">
    <location>
        <begin position="121"/>
        <end position="140"/>
    </location>
</feature>
<dbReference type="InterPro" id="IPR036890">
    <property type="entry name" value="HATPase_C_sf"/>
</dbReference>
<dbReference type="InterPro" id="IPR013656">
    <property type="entry name" value="PAS_4"/>
</dbReference>
<dbReference type="Pfam" id="PF02518">
    <property type="entry name" value="HATPase_c"/>
    <property type="match status" value="1"/>
</dbReference>
<reference evidence="11 12" key="1">
    <citation type="submission" date="2020-07" db="EMBL/GenBank/DDBJ databases">
        <title>Natrinema (YPL30) sp. nov. and Haloterrigena xxxxxx (YPL8) sp. nov., isolated from a salt mine.</title>
        <authorList>
            <person name="Cui H."/>
        </authorList>
    </citation>
    <scope>NUCLEOTIDE SEQUENCE [LARGE SCALE GENOMIC DNA]</scope>
    <source>
        <strain evidence="11 12">YPL13</strain>
    </source>
</reference>
<accession>A0A7D6GKJ1</accession>
<dbReference type="NCBIfam" id="TIGR00229">
    <property type="entry name" value="sensory_box"/>
    <property type="match status" value="1"/>
</dbReference>
<evidence type="ECO:0000256" key="4">
    <source>
        <dbReference type="ARBA" id="ARBA00022679"/>
    </source>
</evidence>
<dbReference type="InterPro" id="IPR005467">
    <property type="entry name" value="His_kinase_dom"/>
</dbReference>
<dbReference type="CDD" id="cd00130">
    <property type="entry name" value="PAS"/>
    <property type="match status" value="1"/>
</dbReference>
<dbReference type="AlphaFoldDB" id="A0A7D6GKJ1"/>
<evidence type="ECO:0000313" key="12">
    <source>
        <dbReference type="Proteomes" id="UP000510869"/>
    </source>
</evidence>
<dbReference type="PANTHER" id="PTHR43711">
    <property type="entry name" value="TWO-COMPONENT HISTIDINE KINASE"/>
    <property type="match status" value="1"/>
</dbReference>
<keyword evidence="3" id="KW-0597">Phosphoprotein</keyword>
<feature type="domain" description="PAC" evidence="10">
    <location>
        <begin position="206"/>
        <end position="262"/>
    </location>
</feature>
<dbReference type="SMART" id="SM00387">
    <property type="entry name" value="HATPase_c"/>
    <property type="match status" value="1"/>
</dbReference>
<keyword evidence="8" id="KW-0472">Membrane</keyword>
<evidence type="ECO:0000259" key="9">
    <source>
        <dbReference type="PROSITE" id="PS50109"/>
    </source>
</evidence>
<dbReference type="PROSITE" id="PS50113">
    <property type="entry name" value="PAC"/>
    <property type="match status" value="1"/>
</dbReference>
<evidence type="ECO:0000256" key="1">
    <source>
        <dbReference type="ARBA" id="ARBA00000085"/>
    </source>
</evidence>
<keyword evidence="12" id="KW-1185">Reference proteome</keyword>
<dbReference type="RefSeq" id="WP_180841339.1">
    <property type="nucleotide sequence ID" value="NZ_CP059154.1"/>
</dbReference>
<evidence type="ECO:0000256" key="8">
    <source>
        <dbReference type="SAM" id="Phobius"/>
    </source>
</evidence>
<keyword evidence="8" id="KW-1133">Transmembrane helix</keyword>
<keyword evidence="8" id="KW-0812">Transmembrane</keyword>
<dbReference type="InterPro" id="IPR050736">
    <property type="entry name" value="Sensor_HK_Regulatory"/>
</dbReference>
<dbReference type="InterPro" id="IPR004358">
    <property type="entry name" value="Sig_transdc_His_kin-like_C"/>
</dbReference>
<dbReference type="PANTHER" id="PTHR43711:SF1">
    <property type="entry name" value="HISTIDINE KINASE 1"/>
    <property type="match status" value="1"/>
</dbReference>